<organism evidence="4 5">
    <name type="scientific">Agrocybe pediades</name>
    <dbReference type="NCBI Taxonomy" id="84607"/>
    <lineage>
        <taxon>Eukaryota</taxon>
        <taxon>Fungi</taxon>
        <taxon>Dikarya</taxon>
        <taxon>Basidiomycota</taxon>
        <taxon>Agaricomycotina</taxon>
        <taxon>Agaricomycetes</taxon>
        <taxon>Agaricomycetidae</taxon>
        <taxon>Agaricales</taxon>
        <taxon>Agaricineae</taxon>
        <taxon>Strophariaceae</taxon>
        <taxon>Agrocybe</taxon>
    </lineage>
</organism>
<keyword evidence="2" id="KW-1133">Transmembrane helix</keyword>
<feature type="region of interest" description="Disordered" evidence="1">
    <location>
        <begin position="362"/>
        <end position="388"/>
    </location>
</feature>
<sequence length="396" mass="43673">MSRQVQPGLWNPASLRPFNADLTLGAVEIGVLVSTFLFGVVTVQCYVYAFRFPKDPLFLKFLVPFVWLLELAHTICICQALYVVTIRQYGRPQLLDIPPQSLNVAILFSGFIGPIEQGWFSHRIYKFSGQMYLPLFCASLAVTRWFMSTALAIVAFHRLTVEQYIQKWCWLLSSILVIGAISDAILALALCYYLSQWRHTAFKRTTRLLDRLMLWSIETGLLTCIGAVALLACLCPTPSFGSEFFLYLLVYSLIPSSHRQSLSSFPNMYPHIPLTSSFGKFYPTRLNARPTLAQIYQEDTIHISLGPSEPEVVTPTSPSHPALELGLGSVACSHRTSGVPGRSSVQLSTAAAAASAPPYVQKASALDEEKGVQPPPISADNSPPAATENLLIINNG</sequence>
<comment type="caution">
    <text evidence="4">The sequence shown here is derived from an EMBL/GenBank/DDBJ whole genome shotgun (WGS) entry which is preliminary data.</text>
</comment>
<keyword evidence="2" id="KW-0812">Transmembrane</keyword>
<dbReference type="PANTHER" id="PTHR40465">
    <property type="entry name" value="CHROMOSOME 1, WHOLE GENOME SHOTGUN SEQUENCE"/>
    <property type="match status" value="1"/>
</dbReference>
<feature type="transmembrane region" description="Helical" evidence="2">
    <location>
        <begin position="29"/>
        <end position="49"/>
    </location>
</feature>
<dbReference type="Proteomes" id="UP000521872">
    <property type="component" value="Unassembled WGS sequence"/>
</dbReference>
<feature type="transmembrane region" description="Helical" evidence="2">
    <location>
        <begin position="168"/>
        <end position="192"/>
    </location>
</feature>
<dbReference type="EMBL" id="JAACJL010000057">
    <property type="protein sequence ID" value="KAF4611443.1"/>
    <property type="molecule type" value="Genomic_DNA"/>
</dbReference>
<dbReference type="InterPro" id="IPR045339">
    <property type="entry name" value="DUF6534"/>
</dbReference>
<proteinExistence type="predicted"/>
<keyword evidence="5" id="KW-1185">Reference proteome</keyword>
<reference evidence="4 5" key="1">
    <citation type="submission" date="2019-12" db="EMBL/GenBank/DDBJ databases">
        <authorList>
            <person name="Floudas D."/>
            <person name="Bentzer J."/>
            <person name="Ahren D."/>
            <person name="Johansson T."/>
            <person name="Persson P."/>
            <person name="Tunlid A."/>
        </authorList>
    </citation>
    <scope>NUCLEOTIDE SEQUENCE [LARGE SCALE GENOMIC DNA]</scope>
    <source>
        <strain evidence="4 5">CBS 102.39</strain>
    </source>
</reference>
<protein>
    <recommendedName>
        <fullName evidence="3">DUF6534 domain-containing protein</fullName>
    </recommendedName>
</protein>
<evidence type="ECO:0000313" key="4">
    <source>
        <dbReference type="EMBL" id="KAF4611443.1"/>
    </source>
</evidence>
<accession>A0A8H4VIX0</accession>
<evidence type="ECO:0000256" key="2">
    <source>
        <dbReference type="SAM" id="Phobius"/>
    </source>
</evidence>
<keyword evidence="2" id="KW-0472">Membrane</keyword>
<gene>
    <name evidence="4" type="ORF">D9613_004339</name>
</gene>
<name>A0A8H4VIX0_9AGAR</name>
<evidence type="ECO:0000256" key="1">
    <source>
        <dbReference type="SAM" id="MobiDB-lite"/>
    </source>
</evidence>
<feature type="transmembrane region" description="Helical" evidence="2">
    <location>
        <begin position="212"/>
        <end position="232"/>
    </location>
</feature>
<evidence type="ECO:0000259" key="3">
    <source>
        <dbReference type="Pfam" id="PF20152"/>
    </source>
</evidence>
<feature type="transmembrane region" description="Helical" evidence="2">
    <location>
        <begin position="102"/>
        <end position="120"/>
    </location>
</feature>
<feature type="domain" description="DUF6534" evidence="3">
    <location>
        <begin position="180"/>
        <end position="247"/>
    </location>
</feature>
<dbReference type="Pfam" id="PF20152">
    <property type="entry name" value="DUF6534"/>
    <property type="match status" value="1"/>
</dbReference>
<feature type="transmembrane region" description="Helical" evidence="2">
    <location>
        <begin position="132"/>
        <end position="156"/>
    </location>
</feature>
<dbReference type="PANTHER" id="PTHR40465:SF1">
    <property type="entry name" value="DUF6534 DOMAIN-CONTAINING PROTEIN"/>
    <property type="match status" value="1"/>
</dbReference>
<evidence type="ECO:0000313" key="5">
    <source>
        <dbReference type="Proteomes" id="UP000521872"/>
    </source>
</evidence>
<dbReference type="AlphaFoldDB" id="A0A8H4VIX0"/>
<feature type="transmembrane region" description="Helical" evidence="2">
    <location>
        <begin position="61"/>
        <end position="82"/>
    </location>
</feature>